<evidence type="ECO:0000259" key="9">
    <source>
        <dbReference type="Pfam" id="PF13243"/>
    </source>
</evidence>
<feature type="region of interest" description="Disordered" evidence="8">
    <location>
        <begin position="1"/>
        <end position="41"/>
    </location>
</feature>
<dbReference type="PROSITE" id="PS01074">
    <property type="entry name" value="TERPENE_SYNTHASES"/>
    <property type="match status" value="1"/>
</dbReference>
<name>A0A9Q8PAU8_PASFU</name>
<evidence type="ECO:0000256" key="2">
    <source>
        <dbReference type="ARBA" id="ARBA00022516"/>
    </source>
</evidence>
<sequence length="779" mass="89183">MAVKERKPPAASNGHANRHANGNGKAQEATTSSGTDLTRWRMRDDRGRHTWHYLQSDEEVKAWPMTTADKWYLGLGTGLPDLPKAQTPLQAAENGLKFYSKLQLEPGNWGCEYGGPMFLIPGFVITLYVIDKPLTRPEQTEMIRYVFNMQNVGDKNHGDGGWGLHTEADSSVFGTAMNYTALRLLGVPADHPRMLKARHCLHNLGGALYGPHWSKFWLSVLGVMSWDVVNPVPPELWLLPDWTPISPWKWWIHMRMVFLPMSFVWSKRWTYPQADSDPLIRELRKELFVEPYEEIVFASHRNSISASDNFHPKTWVLNLINWLLVFIWIPFLRGPALIKKAEEWVWQILQMEDANTDHACLAPVNAPMNTLCCYIEEGLDAESVAKHRERLHDYMWVSDKGMMVNGTNGVQNWDTAFTIQAVTETGLATKPENHNTLVKALEFLEDQQILEHAVGYEGSSIYQDPPTRHSGPEAGYRHARRGAWGFSNRTQGYTVSDCTAEALKAILQLQTMPDPSSPQNKLFPSLINDRRIKWAVDILLTMQNDVGACSSYEPRRGSQKLEVLNAAEVFGRIMVEYDYPECTTACVTTLQLFREKYPGYRTDEIDVFIKRAVDWIRTDQRVDGSWYGSWAICFTYAGMFALESLATQGETYENSERVRRACKFFLDRQEQDGGWGESYRSCETATWCRHPDGSQVVQTAWALIGLLEARYPHREPLERAIKLLMHRQQPNGEWLQEGIEGVFNKSCTISYPNYKFIFPIKALGMYSRRFGEVQENRTS</sequence>
<dbReference type="InterPro" id="IPR002365">
    <property type="entry name" value="Terpene_synthase_CS"/>
</dbReference>
<dbReference type="GeneID" id="71987165"/>
<keyword evidence="2" id="KW-0444">Lipid biosynthesis</keyword>
<evidence type="ECO:0000256" key="8">
    <source>
        <dbReference type="SAM" id="MobiDB-lite"/>
    </source>
</evidence>
<comment type="similarity">
    <text evidence="1 7">Belongs to the terpene cyclase/mutase family.</text>
</comment>
<dbReference type="FunFam" id="1.50.10.20:FF:000003">
    <property type="entry name" value="Terpene cyclase/mutase family member"/>
    <property type="match status" value="1"/>
</dbReference>
<dbReference type="Pfam" id="PF13249">
    <property type="entry name" value="SQHop_cyclase_N"/>
    <property type="match status" value="1"/>
</dbReference>
<dbReference type="KEGG" id="ffu:CLAFUR5_07287"/>
<dbReference type="InterPro" id="IPR008930">
    <property type="entry name" value="Terpenoid_cyclase/PrenylTrfase"/>
</dbReference>
<feature type="domain" description="Squalene cyclase C-terminal" evidence="9">
    <location>
        <begin position="413"/>
        <end position="767"/>
    </location>
</feature>
<evidence type="ECO:0000259" key="10">
    <source>
        <dbReference type="Pfam" id="PF13249"/>
    </source>
</evidence>
<dbReference type="InterPro" id="IPR018333">
    <property type="entry name" value="Squalene_cyclase"/>
</dbReference>
<accession>A0A9Q8PAU8</accession>
<evidence type="ECO:0000256" key="3">
    <source>
        <dbReference type="ARBA" id="ARBA00022737"/>
    </source>
</evidence>
<keyword evidence="5" id="KW-0443">Lipid metabolism</keyword>
<feature type="domain" description="Squalene cyclase N-terminal" evidence="10">
    <location>
        <begin position="102"/>
        <end position="354"/>
    </location>
</feature>
<reference evidence="11" key="2">
    <citation type="journal article" date="2022" name="Microb. Genom.">
        <title>A chromosome-scale genome assembly of the tomato pathogen Cladosporium fulvum reveals a compartmentalized genome architecture and the presence of a dispensable chromosome.</title>
        <authorList>
            <person name="Zaccaron A.Z."/>
            <person name="Chen L.H."/>
            <person name="Samaras A."/>
            <person name="Stergiopoulos I."/>
        </authorList>
    </citation>
    <scope>NUCLEOTIDE SEQUENCE</scope>
    <source>
        <strain evidence="11">Race5_Kim</strain>
    </source>
</reference>
<dbReference type="GO" id="GO:0016104">
    <property type="term" value="P:triterpenoid biosynthetic process"/>
    <property type="evidence" value="ECO:0007669"/>
    <property type="project" value="InterPro"/>
</dbReference>
<dbReference type="Gene3D" id="1.50.10.20">
    <property type="match status" value="2"/>
</dbReference>
<dbReference type="EMBL" id="CP090168">
    <property type="protein sequence ID" value="UJO19063.1"/>
    <property type="molecule type" value="Genomic_DNA"/>
</dbReference>
<evidence type="ECO:0000256" key="6">
    <source>
        <dbReference type="ARBA" id="ARBA00023235"/>
    </source>
</evidence>
<dbReference type="RefSeq" id="XP_047763429.1">
    <property type="nucleotide sequence ID" value="XM_047906435.1"/>
</dbReference>
<dbReference type="SFLD" id="SFLDG01016">
    <property type="entry name" value="Prenyltransferase_Like_2"/>
    <property type="match status" value="1"/>
</dbReference>
<evidence type="ECO:0000256" key="5">
    <source>
        <dbReference type="ARBA" id="ARBA00023098"/>
    </source>
</evidence>
<gene>
    <name evidence="11" type="ORF">CLAFUR5_07287</name>
</gene>
<dbReference type="InterPro" id="IPR032697">
    <property type="entry name" value="SQ_cyclase_N"/>
</dbReference>
<evidence type="ECO:0000313" key="11">
    <source>
        <dbReference type="EMBL" id="UJO19063.1"/>
    </source>
</evidence>
<evidence type="ECO:0000256" key="7">
    <source>
        <dbReference type="RuleBase" id="RU362003"/>
    </source>
</evidence>
<dbReference type="Gene3D" id="6.20.120.20">
    <property type="match status" value="1"/>
</dbReference>
<dbReference type="Proteomes" id="UP000756132">
    <property type="component" value="Chromosome 6"/>
</dbReference>
<protein>
    <recommendedName>
        <fullName evidence="7">Terpene cyclase/mutase family member</fullName>
        <ecNumber evidence="7">5.4.99.-</ecNumber>
    </recommendedName>
</protein>
<organism evidence="11 12">
    <name type="scientific">Passalora fulva</name>
    <name type="common">Tomato leaf mold</name>
    <name type="synonym">Cladosporium fulvum</name>
    <dbReference type="NCBI Taxonomy" id="5499"/>
    <lineage>
        <taxon>Eukaryota</taxon>
        <taxon>Fungi</taxon>
        <taxon>Dikarya</taxon>
        <taxon>Ascomycota</taxon>
        <taxon>Pezizomycotina</taxon>
        <taxon>Dothideomycetes</taxon>
        <taxon>Dothideomycetidae</taxon>
        <taxon>Mycosphaerellales</taxon>
        <taxon>Mycosphaerellaceae</taxon>
        <taxon>Fulvia</taxon>
    </lineage>
</organism>
<evidence type="ECO:0000313" key="12">
    <source>
        <dbReference type="Proteomes" id="UP000756132"/>
    </source>
</evidence>
<dbReference type="PANTHER" id="PTHR11764:SF20">
    <property type="entry name" value="LANOSTEROL SYNTHASE"/>
    <property type="match status" value="1"/>
</dbReference>
<evidence type="ECO:0000256" key="4">
    <source>
        <dbReference type="ARBA" id="ARBA00022955"/>
    </source>
</evidence>
<evidence type="ECO:0000256" key="1">
    <source>
        <dbReference type="ARBA" id="ARBA00009755"/>
    </source>
</evidence>
<dbReference type="EC" id="5.4.99.-" evidence="7"/>
<dbReference type="OrthoDB" id="21502at2759"/>
<dbReference type="NCBIfam" id="TIGR01787">
    <property type="entry name" value="squalene_cyclas"/>
    <property type="match status" value="1"/>
</dbReference>
<dbReference type="GO" id="GO:0005811">
    <property type="term" value="C:lipid droplet"/>
    <property type="evidence" value="ECO:0007669"/>
    <property type="project" value="InterPro"/>
</dbReference>
<keyword evidence="4" id="KW-0752">Steroid biosynthesis</keyword>
<dbReference type="AlphaFoldDB" id="A0A9Q8PAU8"/>
<keyword evidence="3" id="KW-0677">Repeat</keyword>
<dbReference type="OMA" id="CWARQTI"/>
<dbReference type="GO" id="GO:0000250">
    <property type="term" value="F:lanosterol synthase activity"/>
    <property type="evidence" value="ECO:0007669"/>
    <property type="project" value="TreeGrafter"/>
</dbReference>
<dbReference type="SUPFAM" id="SSF48239">
    <property type="entry name" value="Terpenoid cyclases/Protein prenyltransferases"/>
    <property type="match status" value="2"/>
</dbReference>
<dbReference type="Pfam" id="PF13243">
    <property type="entry name" value="SQHop_cyclase_C"/>
    <property type="match status" value="1"/>
</dbReference>
<dbReference type="GO" id="GO:0006696">
    <property type="term" value="P:ergosterol biosynthetic process"/>
    <property type="evidence" value="ECO:0007669"/>
    <property type="project" value="TreeGrafter"/>
</dbReference>
<dbReference type="CDD" id="cd02892">
    <property type="entry name" value="SQCY_1"/>
    <property type="match status" value="1"/>
</dbReference>
<proteinExistence type="inferred from homology"/>
<keyword evidence="6 7" id="KW-0413">Isomerase</keyword>
<keyword evidence="12" id="KW-1185">Reference proteome</keyword>
<dbReference type="InterPro" id="IPR032696">
    <property type="entry name" value="SQ_cyclase_C"/>
</dbReference>
<dbReference type="PANTHER" id="PTHR11764">
    <property type="entry name" value="TERPENE CYCLASE/MUTASE FAMILY MEMBER"/>
    <property type="match status" value="1"/>
</dbReference>
<feature type="compositionally biased region" description="Low complexity" evidence="8">
    <location>
        <begin position="10"/>
        <end position="24"/>
    </location>
</feature>
<reference evidence="11" key="1">
    <citation type="submission" date="2021-12" db="EMBL/GenBank/DDBJ databases">
        <authorList>
            <person name="Zaccaron A."/>
            <person name="Stergiopoulos I."/>
        </authorList>
    </citation>
    <scope>NUCLEOTIDE SEQUENCE</scope>
    <source>
        <strain evidence="11">Race5_Kim</strain>
    </source>
</reference>